<feature type="compositionally biased region" description="Basic and acidic residues" evidence="5">
    <location>
        <begin position="307"/>
        <end position="326"/>
    </location>
</feature>
<comment type="subcellular location">
    <subcellularLocation>
        <location evidence="1">Nucleus</location>
    </subcellularLocation>
</comment>
<dbReference type="PANTHER" id="PTHR13112:SF0">
    <property type="entry name" value="FI21285P1"/>
    <property type="match status" value="1"/>
</dbReference>
<dbReference type="InParanoid" id="A0A7R8UC53"/>
<keyword evidence="8" id="KW-1185">Reference proteome</keyword>
<evidence type="ECO:0000313" key="8">
    <source>
        <dbReference type="Proteomes" id="UP000594454"/>
    </source>
</evidence>
<dbReference type="Proteomes" id="UP000594454">
    <property type="component" value="Chromosome 1"/>
</dbReference>
<evidence type="ECO:0000256" key="2">
    <source>
        <dbReference type="ARBA" id="ARBA00005991"/>
    </source>
</evidence>
<dbReference type="InterPro" id="IPR035979">
    <property type="entry name" value="RBD_domain_sf"/>
</dbReference>
<organism evidence="7 8">
    <name type="scientific">Hermetia illucens</name>
    <name type="common">Black soldier fly</name>
    <dbReference type="NCBI Taxonomy" id="343691"/>
    <lineage>
        <taxon>Eukaryota</taxon>
        <taxon>Metazoa</taxon>
        <taxon>Ecdysozoa</taxon>
        <taxon>Arthropoda</taxon>
        <taxon>Hexapoda</taxon>
        <taxon>Insecta</taxon>
        <taxon>Pterygota</taxon>
        <taxon>Neoptera</taxon>
        <taxon>Endopterygota</taxon>
        <taxon>Diptera</taxon>
        <taxon>Brachycera</taxon>
        <taxon>Stratiomyomorpha</taxon>
        <taxon>Stratiomyidae</taxon>
        <taxon>Hermetiinae</taxon>
        <taxon>Hermetia</taxon>
    </lineage>
</organism>
<evidence type="ECO:0000313" key="7">
    <source>
        <dbReference type="EMBL" id="CAD7078050.1"/>
    </source>
</evidence>
<feature type="region of interest" description="Disordered" evidence="5">
    <location>
        <begin position="1"/>
        <end position="25"/>
    </location>
</feature>
<dbReference type="SUPFAM" id="SSF54928">
    <property type="entry name" value="RNA-binding domain, RBD"/>
    <property type="match status" value="1"/>
</dbReference>
<feature type="compositionally biased region" description="Polar residues" evidence="5">
    <location>
        <begin position="327"/>
        <end position="351"/>
    </location>
</feature>
<dbReference type="GO" id="GO:0005730">
    <property type="term" value="C:nucleolus"/>
    <property type="evidence" value="ECO:0007669"/>
    <property type="project" value="TreeGrafter"/>
</dbReference>
<dbReference type="FunFam" id="3.30.70.330:FF:000717">
    <property type="entry name" value="regulator of nonsense transcripts 3B"/>
    <property type="match status" value="1"/>
</dbReference>
<feature type="region of interest" description="Disordered" evidence="5">
    <location>
        <begin position="185"/>
        <end position="351"/>
    </location>
</feature>
<protein>
    <recommendedName>
        <fullName evidence="6">UPF3 domain-containing protein</fullName>
    </recommendedName>
</protein>
<dbReference type="CDD" id="cd12455">
    <property type="entry name" value="RRM_like_Smg4_UPF3"/>
    <property type="match status" value="1"/>
</dbReference>
<sequence length="554" mass="64645">MTEETSEKLKNSEKSSKSRDKSHKWDKVKVLKKVVIRRLPPSMTEETFLKQIEPLPDHENYYFVPADWSLGQDATARAYINFLNQDDIFLFKDRFDGYVFVDNKGAEYPAIVEFAPFQGLPRNKSRKKDPKVNSIETDPHYISFLETLNKEESEGSKAEFKLEYSFQLKDDKKITSTPLLQYLANKKQERRDERKRKLEEKRRLREEERQRKKNLVSKNIPQAITEEEAKEEEKPKEKSTEKKRDRERTEERKEARNRRRDQKRKEEREKNRNKSQDNRSENNPNKSEKARDEDDKKKKDIKKYSLSRREKQRSRDGSNTDRKPKDSSASQPGTPSIQNVTPSTDKLSTNDGISESVKEFIKSVASCKEFIPRNREIPINSTLEGNKSVDTEDGLAEVRSKLEQLRTSSQSEVGETKESLEKVNDKNDGNSGSAEKEKEEKNPRRIRNKDRPSIEIYQPRKMRIPSLTGKDTSGRSSTELKDYRSNPTSDCESIKMERDEKANAKRKVSRYSERRSDRAKGRMSKDRESKDVDVPQTKQAEPAEEKGVDVKSES</sequence>
<evidence type="ECO:0000256" key="1">
    <source>
        <dbReference type="ARBA" id="ARBA00004123"/>
    </source>
</evidence>
<evidence type="ECO:0000256" key="4">
    <source>
        <dbReference type="ARBA" id="ARBA00023242"/>
    </source>
</evidence>
<feature type="region of interest" description="Disordered" evidence="5">
    <location>
        <begin position="371"/>
        <end position="554"/>
    </location>
</feature>
<dbReference type="GO" id="GO:0003729">
    <property type="term" value="F:mRNA binding"/>
    <property type="evidence" value="ECO:0007669"/>
    <property type="project" value="TreeGrafter"/>
</dbReference>
<dbReference type="AlphaFoldDB" id="A0A7R8UC53"/>
<accession>A0A7R8UC53</accession>
<feature type="domain" description="UPF3" evidence="6">
    <location>
        <begin position="32"/>
        <end position="188"/>
    </location>
</feature>
<feature type="compositionally biased region" description="Basic and acidic residues" evidence="5">
    <location>
        <begin position="414"/>
        <end position="453"/>
    </location>
</feature>
<dbReference type="OrthoDB" id="18087at2759"/>
<dbReference type="Gene3D" id="3.30.70.330">
    <property type="match status" value="1"/>
</dbReference>
<dbReference type="GO" id="GO:0000184">
    <property type="term" value="P:nuclear-transcribed mRNA catabolic process, nonsense-mediated decay"/>
    <property type="evidence" value="ECO:0007669"/>
    <property type="project" value="UniProtKB-KW"/>
</dbReference>
<name>A0A7R8UC53_HERIL</name>
<evidence type="ECO:0000259" key="6">
    <source>
        <dbReference type="Pfam" id="PF03467"/>
    </source>
</evidence>
<feature type="compositionally biased region" description="Basic and acidic residues" evidence="5">
    <location>
        <begin position="541"/>
        <end position="554"/>
    </location>
</feature>
<reference evidence="7 8" key="1">
    <citation type="submission" date="2020-11" db="EMBL/GenBank/DDBJ databases">
        <authorList>
            <person name="Wallbank WR R."/>
            <person name="Pardo Diaz C."/>
            <person name="Kozak K."/>
            <person name="Martin S."/>
            <person name="Jiggins C."/>
            <person name="Moest M."/>
            <person name="Warren A I."/>
            <person name="Generalovic N T."/>
            <person name="Byers J.R.P. K."/>
            <person name="Montejo-Kovacevich G."/>
            <person name="Yen C E."/>
        </authorList>
    </citation>
    <scope>NUCLEOTIDE SEQUENCE [LARGE SCALE GENOMIC DNA]</scope>
</reference>
<dbReference type="InterPro" id="IPR005120">
    <property type="entry name" value="UPF3_dom"/>
</dbReference>
<feature type="compositionally biased region" description="Basic and acidic residues" evidence="5">
    <location>
        <begin position="492"/>
        <end position="503"/>
    </location>
</feature>
<feature type="compositionally biased region" description="Basic and acidic residues" evidence="5">
    <location>
        <begin position="186"/>
        <end position="210"/>
    </location>
</feature>
<dbReference type="GO" id="GO:0005737">
    <property type="term" value="C:cytoplasm"/>
    <property type="evidence" value="ECO:0007669"/>
    <property type="project" value="TreeGrafter"/>
</dbReference>
<dbReference type="PANTHER" id="PTHR13112">
    <property type="entry name" value="UPF3 REGULATOR OF NONSENSE TRANSCRIPTS-LIKE PROTEIN"/>
    <property type="match status" value="1"/>
</dbReference>
<feature type="compositionally biased region" description="Basic and acidic residues" evidence="5">
    <location>
        <begin position="231"/>
        <end position="254"/>
    </location>
</feature>
<feature type="compositionally biased region" description="Basic and acidic residues" evidence="5">
    <location>
        <begin position="263"/>
        <end position="298"/>
    </location>
</feature>
<keyword evidence="4" id="KW-0539">Nucleus</keyword>
<dbReference type="InterPro" id="IPR039722">
    <property type="entry name" value="Upf3"/>
</dbReference>
<keyword evidence="3" id="KW-0866">Nonsense-mediated mRNA decay</keyword>
<dbReference type="EMBL" id="LR899009">
    <property type="protein sequence ID" value="CAD7078050.1"/>
    <property type="molecule type" value="Genomic_DNA"/>
</dbReference>
<dbReference type="Pfam" id="PF03467">
    <property type="entry name" value="Smg4_UPF3"/>
    <property type="match status" value="1"/>
</dbReference>
<evidence type="ECO:0000256" key="5">
    <source>
        <dbReference type="SAM" id="MobiDB-lite"/>
    </source>
</evidence>
<feature type="compositionally biased region" description="Basic and acidic residues" evidence="5">
    <location>
        <begin position="510"/>
        <end position="533"/>
    </location>
</feature>
<gene>
    <name evidence="7" type="ORF">HERILL_LOCUS1342</name>
</gene>
<evidence type="ECO:0000256" key="3">
    <source>
        <dbReference type="ARBA" id="ARBA00023161"/>
    </source>
</evidence>
<comment type="similarity">
    <text evidence="2">Belongs to the RENT3 family.</text>
</comment>
<proteinExistence type="inferred from homology"/>
<dbReference type="InterPro" id="IPR012677">
    <property type="entry name" value="Nucleotide-bd_a/b_plait_sf"/>
</dbReference>
<dbReference type="GO" id="GO:0045727">
    <property type="term" value="P:positive regulation of translation"/>
    <property type="evidence" value="ECO:0007669"/>
    <property type="project" value="TreeGrafter"/>
</dbReference>